<comment type="caution">
    <text evidence="2">The sequence shown here is derived from an EMBL/GenBank/DDBJ whole genome shotgun (WGS) entry which is preliminary data.</text>
</comment>
<accession>A0ABP9V880</accession>
<evidence type="ECO:0000256" key="1">
    <source>
        <dbReference type="SAM" id="SignalP"/>
    </source>
</evidence>
<feature type="chain" id="PRO_5047046177" evidence="1">
    <location>
        <begin position="18"/>
        <end position="117"/>
    </location>
</feature>
<evidence type="ECO:0000313" key="2">
    <source>
        <dbReference type="EMBL" id="GAA5500375.1"/>
    </source>
</evidence>
<dbReference type="CDD" id="cd22784">
    <property type="entry name" value="DPBB_MltA_YuiC-like"/>
    <property type="match status" value="1"/>
</dbReference>
<gene>
    <name evidence="2" type="ORF">Dxin01_00096</name>
</gene>
<dbReference type="EMBL" id="BAABRN010000001">
    <property type="protein sequence ID" value="GAA5500375.1"/>
    <property type="molecule type" value="Genomic_DNA"/>
</dbReference>
<keyword evidence="3" id="KW-1185">Reference proteome</keyword>
<evidence type="ECO:0000313" key="3">
    <source>
        <dbReference type="Proteomes" id="UP001458946"/>
    </source>
</evidence>
<proteinExistence type="predicted"/>
<name>A0ABP9V880_9DEIO</name>
<protein>
    <submittedName>
        <fullName evidence="2">Uncharacterized protein</fullName>
    </submittedName>
</protein>
<organism evidence="2 3">
    <name type="scientific">Deinococcus xinjiangensis</name>
    <dbReference type="NCBI Taxonomy" id="457454"/>
    <lineage>
        <taxon>Bacteria</taxon>
        <taxon>Thermotogati</taxon>
        <taxon>Deinococcota</taxon>
        <taxon>Deinococci</taxon>
        <taxon>Deinococcales</taxon>
        <taxon>Deinococcaceae</taxon>
        <taxon>Deinococcus</taxon>
    </lineage>
</organism>
<feature type="signal peptide" evidence="1">
    <location>
        <begin position="1"/>
        <end position="17"/>
    </location>
</feature>
<sequence length="117" mass="12981">MKKPLVMLAFMLASVSAAPSGQPVLLSAYSAQAAQTDSTPNHSACGRTKAVQVALSPDLLAQYPCGSWVRVYRPDTGRWHRYQVWDSMARRKRNQVDILMPSHRAAVQFGVRRGLLQ</sequence>
<keyword evidence="1" id="KW-0732">Signal</keyword>
<dbReference type="Proteomes" id="UP001458946">
    <property type="component" value="Unassembled WGS sequence"/>
</dbReference>
<reference evidence="2 3" key="1">
    <citation type="submission" date="2024-02" db="EMBL/GenBank/DDBJ databases">
        <title>Deinococcus xinjiangensis NBRC 107630.</title>
        <authorList>
            <person name="Ichikawa N."/>
            <person name="Katano-Makiyama Y."/>
            <person name="Hidaka K."/>
        </authorList>
    </citation>
    <scope>NUCLEOTIDE SEQUENCE [LARGE SCALE GENOMIC DNA]</scope>
    <source>
        <strain evidence="2 3">NBRC 107630</strain>
    </source>
</reference>
<dbReference type="RefSeq" id="WP_353540361.1">
    <property type="nucleotide sequence ID" value="NZ_BAABRN010000001.1"/>
</dbReference>